<dbReference type="InterPro" id="IPR036188">
    <property type="entry name" value="FAD/NAD-bd_sf"/>
</dbReference>
<evidence type="ECO:0008006" key="5">
    <source>
        <dbReference type="Google" id="ProtNLM"/>
    </source>
</evidence>
<sequence length="118" mass="12934">MATDELRSYETVELRENTEIVTAERGRSGFRLGSKSGETFFGRKVLVATGVTDALPAVAGIDRFHGRGVWHCPYCDGYEQRDQRIAVYGRSKAALALALELTGWSPHLTLVSDGACEL</sequence>
<evidence type="ECO:0000313" key="4">
    <source>
        <dbReference type="Proteomes" id="UP000094969"/>
    </source>
</evidence>
<evidence type="ECO:0000313" key="3">
    <source>
        <dbReference type="EMBL" id="AOO81611.1"/>
    </source>
</evidence>
<dbReference type="RefSeq" id="WP_069690823.1">
    <property type="nucleotide sequence ID" value="NZ_CP017147.1"/>
</dbReference>
<dbReference type="SUPFAM" id="SSF51905">
    <property type="entry name" value="FAD/NAD(P)-binding domain"/>
    <property type="match status" value="1"/>
</dbReference>
<evidence type="ECO:0000256" key="1">
    <source>
        <dbReference type="ARBA" id="ARBA00022630"/>
    </source>
</evidence>
<organism evidence="3 4">
    <name type="scientific">Bosea vaviloviae</name>
    <dbReference type="NCBI Taxonomy" id="1526658"/>
    <lineage>
        <taxon>Bacteria</taxon>
        <taxon>Pseudomonadati</taxon>
        <taxon>Pseudomonadota</taxon>
        <taxon>Alphaproteobacteria</taxon>
        <taxon>Hyphomicrobiales</taxon>
        <taxon>Boseaceae</taxon>
        <taxon>Bosea</taxon>
    </lineage>
</organism>
<dbReference type="STRING" id="1526658.BHK69_15145"/>
<evidence type="ECO:0000256" key="2">
    <source>
        <dbReference type="ARBA" id="ARBA00023002"/>
    </source>
</evidence>
<keyword evidence="2" id="KW-0560">Oxidoreductase</keyword>
<dbReference type="Proteomes" id="UP000094969">
    <property type="component" value="Chromosome"/>
</dbReference>
<dbReference type="EMBL" id="CP017147">
    <property type="protein sequence ID" value="AOO81611.1"/>
    <property type="molecule type" value="Genomic_DNA"/>
</dbReference>
<keyword evidence="4" id="KW-1185">Reference proteome</keyword>
<dbReference type="PRINTS" id="PR00469">
    <property type="entry name" value="PNDRDTASEII"/>
</dbReference>
<dbReference type="Gene3D" id="3.50.50.60">
    <property type="entry name" value="FAD/NAD(P)-binding domain"/>
    <property type="match status" value="2"/>
</dbReference>
<dbReference type="GO" id="GO:0016491">
    <property type="term" value="F:oxidoreductase activity"/>
    <property type="evidence" value="ECO:0007669"/>
    <property type="project" value="UniProtKB-KW"/>
</dbReference>
<name>A0A1D7U2M0_9HYPH</name>
<protein>
    <recommendedName>
        <fullName evidence="5">FAD/NAD(P)-binding domain-containing protein</fullName>
    </recommendedName>
</protein>
<dbReference type="KEGG" id="bvv:BHK69_15145"/>
<gene>
    <name evidence="3" type="ORF">BHK69_15145</name>
</gene>
<accession>A0A1D7U2M0</accession>
<dbReference type="AlphaFoldDB" id="A0A1D7U2M0"/>
<proteinExistence type="predicted"/>
<dbReference type="PANTHER" id="PTHR48105">
    <property type="entry name" value="THIOREDOXIN REDUCTASE 1-RELATED-RELATED"/>
    <property type="match status" value="1"/>
</dbReference>
<dbReference type="OrthoDB" id="9786503at2"/>
<reference evidence="3 4" key="1">
    <citation type="journal article" date="2015" name="Antonie Van Leeuwenhoek">
        <title>Bosea vaviloviae sp. nov., a new species of slow-growing rhizobia isolated from nodules of the relict species Vavilovia formosa (Stev.) Fed.</title>
        <authorList>
            <person name="Safronova V.I."/>
            <person name="Kuznetsova I.G."/>
            <person name="Sazanova A.L."/>
            <person name="Kimeklis A.K."/>
            <person name="Belimov A.A."/>
            <person name="Andronov E.E."/>
            <person name="Pinaev A.G."/>
            <person name="Chizhevskaya E.P."/>
            <person name="Pukhaev A.R."/>
            <person name="Popov K.P."/>
            <person name="Willems A."/>
            <person name="Tikhonovich I.A."/>
        </authorList>
    </citation>
    <scope>NUCLEOTIDE SEQUENCE [LARGE SCALE GENOMIC DNA]</scope>
    <source>
        <strain evidence="3 4">Vaf18</strain>
    </source>
</reference>
<keyword evidence="1" id="KW-0285">Flavoprotein</keyword>
<dbReference type="InterPro" id="IPR050097">
    <property type="entry name" value="Ferredoxin-NADP_redctase_2"/>
</dbReference>